<accession>A0A6C7C6P7</accession>
<gene>
    <name evidence="6" type="ORF">LFZ47_17615</name>
</gene>
<reference evidence="6 7" key="1">
    <citation type="submission" date="2017-06" db="EMBL/GenBank/DDBJ databases">
        <title>Salmonella reference genomes for public health.</title>
        <authorList>
            <person name="Robertson J."/>
            <person name="Yoshida C."/>
            <person name="Gurnik S."/>
            <person name="Nash J."/>
        </authorList>
    </citation>
    <scope>NUCLEOTIDE SEQUENCE [LARGE SCALE GENOMIC DNA]</scope>
    <source>
        <strain evidence="6 7">1315K</strain>
    </source>
</reference>
<evidence type="ECO:0000313" key="6">
    <source>
        <dbReference type="EMBL" id="ASG89221.1"/>
    </source>
</evidence>
<dbReference type="InterPro" id="IPR001633">
    <property type="entry name" value="EAL_dom"/>
</dbReference>
<dbReference type="SMART" id="SM00052">
    <property type="entry name" value="EAL"/>
    <property type="match status" value="1"/>
</dbReference>
<evidence type="ECO:0000256" key="2">
    <source>
        <dbReference type="ARBA" id="ARBA00011576"/>
    </source>
</evidence>
<protein>
    <recommendedName>
        <fullName evidence="3">Anti-FlhC(2)FlhD(4) factor YdiV</fullName>
    </recommendedName>
</protein>
<dbReference type="RefSeq" id="WP_080226451.1">
    <property type="nucleotide sequence ID" value="NZ_CP022139.1"/>
</dbReference>
<dbReference type="EMBL" id="CP022139">
    <property type="protein sequence ID" value="ASG89221.1"/>
    <property type="molecule type" value="Genomic_DNA"/>
</dbReference>
<evidence type="ECO:0000256" key="4">
    <source>
        <dbReference type="SAM" id="MobiDB-lite"/>
    </source>
</evidence>
<comment type="subunit">
    <text evidence="2">Interacts with FlhD in the FlhC(2)FlhD(4) heterohexamer, inhibiting its ability to activate transcription.</text>
</comment>
<dbReference type="Gene3D" id="3.20.20.450">
    <property type="entry name" value="EAL domain"/>
    <property type="match status" value="1"/>
</dbReference>
<dbReference type="AlphaFoldDB" id="A0A6C7C6P7"/>
<name>A0A6C7C6P7_SALER</name>
<evidence type="ECO:0000256" key="1">
    <source>
        <dbReference type="ARBA" id="ARBA00010927"/>
    </source>
</evidence>
<dbReference type="PROSITE" id="PS50883">
    <property type="entry name" value="EAL"/>
    <property type="match status" value="1"/>
</dbReference>
<evidence type="ECO:0000256" key="3">
    <source>
        <dbReference type="ARBA" id="ARBA00018009"/>
    </source>
</evidence>
<feature type="domain" description="EAL" evidence="5">
    <location>
        <begin position="1"/>
        <end position="242"/>
    </location>
</feature>
<evidence type="ECO:0000313" key="7">
    <source>
        <dbReference type="Proteomes" id="UP000198067"/>
    </source>
</evidence>
<dbReference type="InterPro" id="IPR035919">
    <property type="entry name" value="EAL_sf"/>
</dbReference>
<dbReference type="Pfam" id="PF00563">
    <property type="entry name" value="EAL"/>
    <property type="match status" value="1"/>
</dbReference>
<evidence type="ECO:0000259" key="5">
    <source>
        <dbReference type="PROSITE" id="PS50883"/>
    </source>
</evidence>
<sequence>MVAQDTLLKGGINPLHPTSSPTRHSYLSSGLLKFEPIVHLSTAQLIGYEVLTQLPSGHDSEVFFQQLSQQALHNHFFHQIDALRFCPQNIRYFLNLPMKVLLNDDALLLKLRSYSSNLTIELQDPGAFYTLRSGQQFRLYERIQRLETSGLPVWLDDIDEKMLATFSNENWRLSGVKFDKKTFWNLVSEPQKMRQAILIGYKIAADVLMEGIETSEQRSIAFYAGATMGQGYLWPAMLPDIY</sequence>
<comment type="similarity">
    <text evidence="1">Belongs to the YdiV family.</text>
</comment>
<organism evidence="6 7">
    <name type="scientific">Salmonella enterica subsp. salamae serovar 55:k:z39 str. 1315K</name>
    <dbReference type="NCBI Taxonomy" id="1243602"/>
    <lineage>
        <taxon>Bacteria</taxon>
        <taxon>Pseudomonadati</taxon>
        <taxon>Pseudomonadota</taxon>
        <taxon>Gammaproteobacteria</taxon>
        <taxon>Enterobacterales</taxon>
        <taxon>Enterobacteriaceae</taxon>
        <taxon>Salmonella</taxon>
    </lineage>
</organism>
<dbReference type="SUPFAM" id="SSF141868">
    <property type="entry name" value="EAL domain-like"/>
    <property type="match status" value="1"/>
</dbReference>
<proteinExistence type="inferred from homology"/>
<dbReference type="Proteomes" id="UP000198067">
    <property type="component" value="Chromosome"/>
</dbReference>
<feature type="region of interest" description="Disordered" evidence="4">
    <location>
        <begin position="1"/>
        <end position="21"/>
    </location>
</feature>